<dbReference type="AlphaFoldDB" id="A0AAW1PZT5"/>
<proteinExistence type="predicted"/>
<evidence type="ECO:0000256" key="1">
    <source>
        <dbReference type="SAM" id="MobiDB-lite"/>
    </source>
</evidence>
<feature type="region of interest" description="Disordered" evidence="1">
    <location>
        <begin position="28"/>
        <end position="102"/>
    </location>
</feature>
<comment type="caution">
    <text evidence="2">The sequence shown here is derived from an EMBL/GenBank/DDBJ whole genome shotgun (WGS) entry which is preliminary data.</text>
</comment>
<feature type="compositionally biased region" description="Gly residues" evidence="1">
    <location>
        <begin position="56"/>
        <end position="68"/>
    </location>
</feature>
<gene>
    <name evidence="2" type="ORF">WJX73_008135</name>
</gene>
<dbReference type="Proteomes" id="UP001465755">
    <property type="component" value="Unassembled WGS sequence"/>
</dbReference>
<sequence length="137" mass="13493">MVTTRGGGVTGPGIMTKVKAKIPGTKEHKMLKGTGGVKKHIPGTAEHNITHPTAGTGTGMTGGTGTTGTGSTAANVKSHVPGTAEHAATHPTAGANGMGGRPRKVGMMTKIKKAIPGTRENKLAKGTAAPVAGGRAI</sequence>
<organism evidence="2 3">
    <name type="scientific">Symbiochloris irregularis</name>
    <dbReference type="NCBI Taxonomy" id="706552"/>
    <lineage>
        <taxon>Eukaryota</taxon>
        <taxon>Viridiplantae</taxon>
        <taxon>Chlorophyta</taxon>
        <taxon>core chlorophytes</taxon>
        <taxon>Trebouxiophyceae</taxon>
        <taxon>Trebouxiales</taxon>
        <taxon>Trebouxiaceae</taxon>
        <taxon>Symbiochloris</taxon>
    </lineage>
</organism>
<name>A0AAW1PZT5_9CHLO</name>
<protein>
    <submittedName>
        <fullName evidence="2">Uncharacterized protein</fullName>
    </submittedName>
</protein>
<reference evidence="2 3" key="1">
    <citation type="journal article" date="2024" name="Nat. Commun.">
        <title>Phylogenomics reveals the evolutionary origins of lichenization in chlorophyte algae.</title>
        <authorList>
            <person name="Puginier C."/>
            <person name="Libourel C."/>
            <person name="Otte J."/>
            <person name="Skaloud P."/>
            <person name="Haon M."/>
            <person name="Grisel S."/>
            <person name="Petersen M."/>
            <person name="Berrin J.G."/>
            <person name="Delaux P.M."/>
            <person name="Dal Grande F."/>
            <person name="Keller J."/>
        </authorList>
    </citation>
    <scope>NUCLEOTIDE SEQUENCE [LARGE SCALE GENOMIC DNA]</scope>
    <source>
        <strain evidence="2 3">SAG 2036</strain>
    </source>
</reference>
<dbReference type="EMBL" id="JALJOQ010000001">
    <property type="protein sequence ID" value="KAK9815124.1"/>
    <property type="molecule type" value="Genomic_DNA"/>
</dbReference>
<accession>A0AAW1PZT5</accession>
<keyword evidence="3" id="KW-1185">Reference proteome</keyword>
<evidence type="ECO:0000313" key="3">
    <source>
        <dbReference type="Proteomes" id="UP001465755"/>
    </source>
</evidence>
<evidence type="ECO:0000313" key="2">
    <source>
        <dbReference type="EMBL" id="KAK9815124.1"/>
    </source>
</evidence>